<evidence type="ECO:0000256" key="1">
    <source>
        <dbReference type="SAM" id="MobiDB-lite"/>
    </source>
</evidence>
<proteinExistence type="predicted"/>
<dbReference type="EMBL" id="JABBWD010000006">
    <property type="protein sequence ID" value="KAG1781293.1"/>
    <property type="molecule type" value="Genomic_DNA"/>
</dbReference>
<accession>A0A9P7D6W7</accession>
<sequence>MDVRFTAGVTDWTLKDMPDPQGLYQTAIELYGLEDVPVMVPNIRDAVGVLMHPSEYTQKITGPVPVIVDVNLQLWTFGPDERRPYGSRVYQTGLRSMKLLPMTGAAKDLFTKPATKAAEGKGKRKADGPTGQASPGKKGAGQSKTA</sequence>
<feature type="compositionally biased region" description="Basic and acidic residues" evidence="1">
    <location>
        <begin position="118"/>
        <end position="127"/>
    </location>
</feature>
<protein>
    <submittedName>
        <fullName evidence="2">Uncharacterized protein</fullName>
    </submittedName>
</protein>
<organism evidence="2 3">
    <name type="scientific">Suillus placidus</name>
    <dbReference type="NCBI Taxonomy" id="48579"/>
    <lineage>
        <taxon>Eukaryota</taxon>
        <taxon>Fungi</taxon>
        <taxon>Dikarya</taxon>
        <taxon>Basidiomycota</taxon>
        <taxon>Agaricomycotina</taxon>
        <taxon>Agaricomycetes</taxon>
        <taxon>Agaricomycetidae</taxon>
        <taxon>Boletales</taxon>
        <taxon>Suillineae</taxon>
        <taxon>Suillaceae</taxon>
        <taxon>Suillus</taxon>
    </lineage>
</organism>
<keyword evidence="3" id="KW-1185">Reference proteome</keyword>
<dbReference type="OrthoDB" id="2661877at2759"/>
<comment type="caution">
    <text evidence="2">The sequence shown here is derived from an EMBL/GenBank/DDBJ whole genome shotgun (WGS) entry which is preliminary data.</text>
</comment>
<evidence type="ECO:0000313" key="2">
    <source>
        <dbReference type="EMBL" id="KAG1781293.1"/>
    </source>
</evidence>
<reference evidence="2" key="1">
    <citation type="journal article" date="2020" name="New Phytol.">
        <title>Comparative genomics reveals dynamic genome evolution in host specialist ectomycorrhizal fungi.</title>
        <authorList>
            <person name="Lofgren L.A."/>
            <person name="Nguyen N.H."/>
            <person name="Vilgalys R."/>
            <person name="Ruytinx J."/>
            <person name="Liao H.L."/>
            <person name="Branco S."/>
            <person name="Kuo A."/>
            <person name="LaButti K."/>
            <person name="Lipzen A."/>
            <person name="Andreopoulos W."/>
            <person name="Pangilinan J."/>
            <person name="Riley R."/>
            <person name="Hundley H."/>
            <person name="Na H."/>
            <person name="Barry K."/>
            <person name="Grigoriev I.V."/>
            <person name="Stajich J.E."/>
            <person name="Kennedy P.G."/>
        </authorList>
    </citation>
    <scope>NUCLEOTIDE SEQUENCE</scope>
    <source>
        <strain evidence="2">DOB743</strain>
    </source>
</reference>
<feature type="region of interest" description="Disordered" evidence="1">
    <location>
        <begin position="110"/>
        <end position="146"/>
    </location>
</feature>
<dbReference type="Proteomes" id="UP000714275">
    <property type="component" value="Unassembled WGS sequence"/>
</dbReference>
<evidence type="ECO:0000313" key="3">
    <source>
        <dbReference type="Proteomes" id="UP000714275"/>
    </source>
</evidence>
<dbReference type="AlphaFoldDB" id="A0A9P7D6W7"/>
<gene>
    <name evidence="2" type="ORF">EV702DRAFT_1042413</name>
</gene>
<name>A0A9P7D6W7_9AGAM</name>